<dbReference type="Proteomes" id="UP000478008">
    <property type="component" value="Unassembled WGS sequence"/>
</dbReference>
<dbReference type="PANTHER" id="PTHR13618">
    <property type="entry name" value="LEUCINE ZIPPER CONTAINING TRANSCRIPTION FACTOR LZF1"/>
    <property type="match status" value="1"/>
</dbReference>
<protein>
    <submittedName>
        <fullName evidence="1">DEBR0S2_03290g1_1</fullName>
    </submittedName>
</protein>
<evidence type="ECO:0000313" key="2">
    <source>
        <dbReference type="Proteomes" id="UP000478008"/>
    </source>
</evidence>
<dbReference type="Pfam" id="PF10259">
    <property type="entry name" value="Rogdi_lz"/>
    <property type="match status" value="1"/>
</dbReference>
<gene>
    <name evidence="1" type="ORF">DEBR0S2_03290G</name>
</gene>
<dbReference type="EMBL" id="CABFWN010000002">
    <property type="protein sequence ID" value="VUG17290.1"/>
    <property type="molecule type" value="Genomic_DNA"/>
</dbReference>
<dbReference type="GO" id="GO:0043291">
    <property type="term" value="C:RAVE complex"/>
    <property type="evidence" value="ECO:0007669"/>
    <property type="project" value="TreeGrafter"/>
</dbReference>
<dbReference type="AlphaFoldDB" id="A0A7D9CXU9"/>
<name>A0A7D9CXU9_DEKBR</name>
<organism evidence="1 2">
    <name type="scientific">Dekkera bruxellensis</name>
    <name type="common">Brettanomyces custersii</name>
    <dbReference type="NCBI Taxonomy" id="5007"/>
    <lineage>
        <taxon>Eukaryota</taxon>
        <taxon>Fungi</taxon>
        <taxon>Dikarya</taxon>
        <taxon>Ascomycota</taxon>
        <taxon>Saccharomycotina</taxon>
        <taxon>Pichiomycetes</taxon>
        <taxon>Pichiales</taxon>
        <taxon>Pichiaceae</taxon>
        <taxon>Brettanomyces</taxon>
    </lineage>
</organism>
<dbReference type="PANTHER" id="PTHR13618:SF1">
    <property type="entry name" value="PROTEIN ROGDI HOMOLOG"/>
    <property type="match status" value="1"/>
</dbReference>
<proteinExistence type="predicted"/>
<accession>A0A7D9CXU9</accession>
<evidence type="ECO:0000313" key="1">
    <source>
        <dbReference type="EMBL" id="VUG17290.1"/>
    </source>
</evidence>
<keyword evidence="2" id="KW-1185">Reference proteome</keyword>
<reference evidence="1 2" key="1">
    <citation type="submission" date="2019-07" db="EMBL/GenBank/DDBJ databases">
        <authorList>
            <person name="Friedrich A."/>
            <person name="Schacherer J."/>
        </authorList>
    </citation>
    <scope>NUCLEOTIDE SEQUENCE [LARGE SCALE GENOMIC DNA]</scope>
</reference>
<dbReference type="InterPro" id="IPR028241">
    <property type="entry name" value="RAVE2/Rogdi"/>
</dbReference>
<sequence>MTTQVFSDEKLTDEQIEKAANMNKKRELAWLIKEIVRPRLPQIKEGLNSCLRQVSEDNESIFKLPLTSHKSEMLKGTISRQNYKIVGLNISIRAKSFNGGTPYDLKLKTTKKPILIRQLLDCHDRIYNAVSSIDKALEAPEVAPLVFLSYIERLSQHICAAKLALDKPNPAYIFPEYRTPSAKFEPEMPQQMSLDFFVNNSELTADFQSLKHVTKKPWCTMLSRRDRLSFADHVRAQISKDRSKSVHQIIADEYQRLLDWEKRRSGIEKTNHLNEAKSPGQNTNSSASFGSTLKSMFVSTGDISLSTLLKSASKYLEQSITYVDNQNDPYVVHILEKCEMVTSDPILLSLSIKLDSLEKVVRRIHENLKNCS</sequence>